<dbReference type="SMART" id="SM00636">
    <property type="entry name" value="Glyco_18"/>
    <property type="match status" value="1"/>
</dbReference>
<keyword evidence="7" id="KW-0119">Carbohydrate metabolism</keyword>
<dbReference type="SUPFAM" id="SSF54556">
    <property type="entry name" value="Chitinase insertion domain"/>
    <property type="match status" value="1"/>
</dbReference>
<dbReference type="GO" id="GO:0016787">
    <property type="term" value="F:hydrolase activity"/>
    <property type="evidence" value="ECO:0007669"/>
    <property type="project" value="UniProtKB-KW"/>
</dbReference>
<proteinExistence type="inferred from homology"/>
<comment type="similarity">
    <text evidence="2">Belongs to the glycosyl hydrolase 18 family. Chitinase class II subfamily.</text>
</comment>
<dbReference type="CDD" id="cd00063">
    <property type="entry name" value="FN3"/>
    <property type="match status" value="1"/>
</dbReference>
<dbReference type="PANTHER" id="PTHR11177:SF317">
    <property type="entry name" value="CHITINASE 12-RELATED"/>
    <property type="match status" value="1"/>
</dbReference>
<dbReference type="InterPro" id="IPR018366">
    <property type="entry name" value="CBM2_CS"/>
</dbReference>
<feature type="domain" description="CBM2" evidence="14">
    <location>
        <begin position="27"/>
        <end position="134"/>
    </location>
</feature>
<evidence type="ECO:0000256" key="7">
    <source>
        <dbReference type="ARBA" id="ARBA00023277"/>
    </source>
</evidence>
<dbReference type="Pfam" id="PF00041">
    <property type="entry name" value="fn3"/>
    <property type="match status" value="1"/>
</dbReference>
<keyword evidence="6" id="KW-0146">Chitin degradation</keyword>
<evidence type="ECO:0000256" key="11">
    <source>
        <dbReference type="SAM" id="MobiDB-lite"/>
    </source>
</evidence>
<dbReference type="Gene3D" id="2.60.40.10">
    <property type="entry name" value="Immunoglobulins"/>
    <property type="match status" value="1"/>
</dbReference>
<feature type="chain" id="PRO_5046152708" description="chitinase" evidence="12">
    <location>
        <begin position="31"/>
        <end position="606"/>
    </location>
</feature>
<dbReference type="InterPro" id="IPR013783">
    <property type="entry name" value="Ig-like_fold"/>
</dbReference>
<evidence type="ECO:0000313" key="16">
    <source>
        <dbReference type="EMBL" id="MCL3997976.1"/>
    </source>
</evidence>
<dbReference type="InterPro" id="IPR029070">
    <property type="entry name" value="Chitinase_insertion_sf"/>
</dbReference>
<evidence type="ECO:0000313" key="17">
    <source>
        <dbReference type="Proteomes" id="UP001202052"/>
    </source>
</evidence>
<keyword evidence="4 12" id="KW-0732">Signal</keyword>
<dbReference type="Gene3D" id="2.60.40.290">
    <property type="match status" value="1"/>
</dbReference>
<protein>
    <recommendedName>
        <fullName evidence="3">chitinase</fullName>
        <ecNumber evidence="3">3.2.1.14</ecNumber>
    </recommendedName>
</protein>
<feature type="domain" description="GH18" evidence="15">
    <location>
        <begin position="239"/>
        <end position="606"/>
    </location>
</feature>
<dbReference type="Proteomes" id="UP001202052">
    <property type="component" value="Unassembled WGS sequence"/>
</dbReference>
<evidence type="ECO:0000259" key="13">
    <source>
        <dbReference type="PROSITE" id="PS50853"/>
    </source>
</evidence>
<dbReference type="InterPro" id="IPR036116">
    <property type="entry name" value="FN3_sf"/>
</dbReference>
<dbReference type="InterPro" id="IPR001919">
    <property type="entry name" value="CBD2"/>
</dbReference>
<name>A0ABT0P3Q4_9ACTN</name>
<dbReference type="SUPFAM" id="SSF49265">
    <property type="entry name" value="Fibronectin type III"/>
    <property type="match status" value="1"/>
</dbReference>
<dbReference type="Gene3D" id="3.10.50.10">
    <property type="match status" value="1"/>
</dbReference>
<dbReference type="PROSITE" id="PS51173">
    <property type="entry name" value="CBM2"/>
    <property type="match status" value="1"/>
</dbReference>
<evidence type="ECO:0000256" key="9">
    <source>
        <dbReference type="ARBA" id="ARBA00023326"/>
    </source>
</evidence>
<dbReference type="RefSeq" id="WP_249492718.1">
    <property type="nucleotide sequence ID" value="NZ_JAMCCK010000053.1"/>
</dbReference>
<dbReference type="InterPro" id="IPR008965">
    <property type="entry name" value="CBM2/CBM3_carb-bd_dom_sf"/>
</dbReference>
<evidence type="ECO:0000256" key="2">
    <source>
        <dbReference type="ARBA" id="ARBA00009121"/>
    </source>
</evidence>
<dbReference type="InterPro" id="IPR003961">
    <property type="entry name" value="FN3_dom"/>
</dbReference>
<evidence type="ECO:0000256" key="5">
    <source>
        <dbReference type="ARBA" id="ARBA00022801"/>
    </source>
</evidence>
<evidence type="ECO:0000256" key="6">
    <source>
        <dbReference type="ARBA" id="ARBA00023024"/>
    </source>
</evidence>
<dbReference type="CDD" id="cd06548">
    <property type="entry name" value="GH18_chitinase"/>
    <property type="match status" value="1"/>
</dbReference>
<dbReference type="Pfam" id="PF00704">
    <property type="entry name" value="Glyco_hydro_18"/>
    <property type="match status" value="1"/>
</dbReference>
<dbReference type="InterPro" id="IPR001223">
    <property type="entry name" value="Glyco_hydro18_cat"/>
</dbReference>
<dbReference type="Gene3D" id="3.20.20.80">
    <property type="entry name" value="Glycosidases"/>
    <property type="match status" value="1"/>
</dbReference>
<evidence type="ECO:0000259" key="15">
    <source>
        <dbReference type="PROSITE" id="PS51910"/>
    </source>
</evidence>
<comment type="catalytic activity">
    <reaction evidence="1">
        <text>Random endo-hydrolysis of N-acetyl-beta-D-glucosaminide (1-&gt;4)-beta-linkages in chitin and chitodextrins.</text>
        <dbReference type="EC" id="3.2.1.14"/>
    </reaction>
</comment>
<evidence type="ECO:0000256" key="12">
    <source>
        <dbReference type="SAM" id="SignalP"/>
    </source>
</evidence>
<keyword evidence="5 10" id="KW-0378">Hydrolase</keyword>
<dbReference type="SUPFAM" id="SSF51445">
    <property type="entry name" value="(Trans)glycosidases"/>
    <property type="match status" value="1"/>
</dbReference>
<evidence type="ECO:0000256" key="10">
    <source>
        <dbReference type="RuleBase" id="RU000489"/>
    </source>
</evidence>
<feature type="region of interest" description="Disordered" evidence="11">
    <location>
        <begin position="124"/>
        <end position="156"/>
    </location>
</feature>
<dbReference type="SUPFAM" id="SSF49384">
    <property type="entry name" value="Carbohydrate-binding domain"/>
    <property type="match status" value="1"/>
</dbReference>
<evidence type="ECO:0000256" key="8">
    <source>
        <dbReference type="ARBA" id="ARBA00023295"/>
    </source>
</evidence>
<dbReference type="SMART" id="SM00637">
    <property type="entry name" value="CBD_II"/>
    <property type="match status" value="1"/>
</dbReference>
<evidence type="ECO:0000256" key="3">
    <source>
        <dbReference type="ARBA" id="ARBA00012729"/>
    </source>
</evidence>
<reference evidence="16 17" key="1">
    <citation type="submission" date="2022-05" db="EMBL/GenBank/DDBJ databases">
        <title>Genome Resource of Streptomyces lavenduligriseus GA1-1, a Strain with Broad-Spectrum Antifungal Activity against Phytopathogenic Fungi.</title>
        <authorList>
            <person name="Qi D."/>
        </authorList>
    </citation>
    <scope>NUCLEOTIDE SEQUENCE [LARGE SCALE GENOMIC DNA]</scope>
    <source>
        <strain evidence="16 17">GA1-1</strain>
    </source>
</reference>
<dbReference type="PROSITE" id="PS51910">
    <property type="entry name" value="GH18_2"/>
    <property type="match status" value="1"/>
</dbReference>
<dbReference type="InterPro" id="IPR050314">
    <property type="entry name" value="Glycosyl_Hydrlase_18"/>
</dbReference>
<dbReference type="PANTHER" id="PTHR11177">
    <property type="entry name" value="CHITINASE"/>
    <property type="match status" value="1"/>
</dbReference>
<sequence>MRFRHRAAAGFASLLLPLAGAVGLAGPAQAAGNATATFTKTSDWGTGFGGQWTVKNTGTSSISSWTIEWDFPSGTKVASAWDATVTNSGDHWTAKNVGWNGTIAPGASVSFGFNGSGPGSPSNCKLNGDSCDGSTQPGDAAPSAPGTPTASSVTDTSVKLSWSAATDDKGVKNYDVLRDGKKVSTVTTTSYTDTGLTAGTDYSYSVQARDTADQTGPVSGAVKVHTTGGGTTPPPTGDKVKMGYFTEWGIYGRNYNVKNLVTSGSAAKITHINYAFGNVTGGKCAIGDSYADYDKAFTAENSVSGVADTWDQPLRGNFNQLRQLKAKYPHIKVLWSFGGWTWSGGFGDAAKNPAAFAQSCYDLVEDPRWADVFDGIDIDWEYPNACGLTCDTSGPAAYKNLMAALRAKFGPNYLITAATTADATTGGKIDAADYAGAAQYLDWYNVMTYDFFGAWDAKGPTAPHSPLTSYTGIPKEGFTTADAMAKFKAIGVPAKKLLIGIGFYGRGWTGVTQDAPGGTATGPAAGTYEQGIEDYKVLKTSCPVTGTVAGTAYAHCGTNWWSYDTPATIKTKMAWANTQGLGGAFFWDFTGDTANGELVSAISDNL</sequence>
<gene>
    <name evidence="16" type="ORF">M4438_31510</name>
</gene>
<dbReference type="SMART" id="SM00060">
    <property type="entry name" value="FN3"/>
    <property type="match status" value="1"/>
</dbReference>
<dbReference type="PROSITE" id="PS00561">
    <property type="entry name" value="CBM2_A"/>
    <property type="match status" value="1"/>
</dbReference>
<feature type="compositionally biased region" description="Low complexity" evidence="11">
    <location>
        <begin position="137"/>
        <end position="152"/>
    </location>
</feature>
<dbReference type="PROSITE" id="PS50853">
    <property type="entry name" value="FN3"/>
    <property type="match status" value="1"/>
</dbReference>
<keyword evidence="17" id="KW-1185">Reference proteome</keyword>
<dbReference type="PROSITE" id="PS01095">
    <property type="entry name" value="GH18_1"/>
    <property type="match status" value="1"/>
</dbReference>
<evidence type="ECO:0000256" key="4">
    <source>
        <dbReference type="ARBA" id="ARBA00022729"/>
    </source>
</evidence>
<dbReference type="InterPro" id="IPR001579">
    <property type="entry name" value="Glyco_hydro_18_chit_AS"/>
</dbReference>
<accession>A0ABT0P3Q4</accession>
<feature type="signal peptide" evidence="12">
    <location>
        <begin position="1"/>
        <end position="30"/>
    </location>
</feature>
<dbReference type="InterPro" id="IPR012291">
    <property type="entry name" value="CBM2_carb-bd_dom_sf"/>
</dbReference>
<feature type="domain" description="Fibronectin type-III" evidence="13">
    <location>
        <begin position="144"/>
        <end position="229"/>
    </location>
</feature>
<keyword evidence="9" id="KW-0624">Polysaccharide degradation</keyword>
<dbReference type="InterPro" id="IPR011583">
    <property type="entry name" value="Chitinase_II/V-like_cat"/>
</dbReference>
<dbReference type="EC" id="3.2.1.14" evidence="3"/>
<evidence type="ECO:0000256" key="1">
    <source>
        <dbReference type="ARBA" id="ARBA00000822"/>
    </source>
</evidence>
<organism evidence="16 17">
    <name type="scientific">Streptomyces lavenduligriseus</name>
    <dbReference type="NCBI Taxonomy" id="67315"/>
    <lineage>
        <taxon>Bacteria</taxon>
        <taxon>Bacillati</taxon>
        <taxon>Actinomycetota</taxon>
        <taxon>Actinomycetes</taxon>
        <taxon>Kitasatosporales</taxon>
        <taxon>Streptomycetaceae</taxon>
        <taxon>Streptomyces</taxon>
    </lineage>
</organism>
<dbReference type="InterPro" id="IPR017853">
    <property type="entry name" value="GH"/>
</dbReference>
<comment type="caution">
    <text evidence="16">The sequence shown here is derived from an EMBL/GenBank/DDBJ whole genome shotgun (WGS) entry which is preliminary data.</text>
</comment>
<keyword evidence="8 10" id="KW-0326">Glycosidase</keyword>
<evidence type="ECO:0000259" key="14">
    <source>
        <dbReference type="PROSITE" id="PS51173"/>
    </source>
</evidence>
<dbReference type="Pfam" id="PF00553">
    <property type="entry name" value="CBM_2"/>
    <property type="match status" value="1"/>
</dbReference>
<dbReference type="EMBL" id="JAMCCK010000053">
    <property type="protein sequence ID" value="MCL3997976.1"/>
    <property type="molecule type" value="Genomic_DNA"/>
</dbReference>